<dbReference type="GO" id="GO:0005737">
    <property type="term" value="C:cytoplasm"/>
    <property type="evidence" value="ECO:0007669"/>
    <property type="project" value="UniProtKB-SubCell"/>
</dbReference>
<evidence type="ECO:0000256" key="2">
    <source>
        <dbReference type="ARBA" id="ARBA00004496"/>
    </source>
</evidence>
<comment type="cofactor">
    <cofactor evidence="1">
        <name>Mg(2+)</name>
        <dbReference type="ChEBI" id="CHEBI:18420"/>
    </cofactor>
</comment>
<dbReference type="GO" id="GO:0016787">
    <property type="term" value="F:hydrolase activity"/>
    <property type="evidence" value="ECO:0007669"/>
    <property type="project" value="UniProtKB-KW"/>
</dbReference>
<protein>
    <recommendedName>
        <fullName evidence="4">Ribonuclease G</fullName>
    </recommendedName>
</protein>
<keyword evidence="8" id="KW-0698">rRNA processing</keyword>
<feature type="compositionally biased region" description="Basic residues" evidence="18">
    <location>
        <begin position="601"/>
        <end position="620"/>
    </location>
</feature>
<dbReference type="GO" id="GO:0019843">
    <property type="term" value="F:rRNA binding"/>
    <property type="evidence" value="ECO:0007669"/>
    <property type="project" value="UniProtKB-KW"/>
</dbReference>
<dbReference type="SMART" id="SM00316">
    <property type="entry name" value="S1"/>
    <property type="match status" value="1"/>
</dbReference>
<dbReference type="Gene3D" id="2.40.50.140">
    <property type="entry name" value="Nucleic acid-binding proteins"/>
    <property type="match status" value="1"/>
</dbReference>
<reference evidence="21" key="1">
    <citation type="journal article" date="2023" name="Arch. Microbiol.">
        <title>Desulfoferula mesophilus gen. nov. sp. nov., a mesophilic sulfate-reducing bacterium isolated from a brackish lake sediment.</title>
        <authorList>
            <person name="Watanabe T."/>
            <person name="Yabe T."/>
            <person name="Tsuji J.M."/>
            <person name="Fukui M."/>
        </authorList>
    </citation>
    <scope>NUCLEOTIDE SEQUENCE [LARGE SCALE GENOMIC DNA]</scope>
    <source>
        <strain evidence="21">12FAK</strain>
    </source>
</reference>
<keyword evidence="13" id="KW-0255">Endonuclease</keyword>
<dbReference type="NCBIfam" id="TIGR00757">
    <property type="entry name" value="RNaseEG"/>
    <property type="match status" value="1"/>
</dbReference>
<keyword evidence="11" id="KW-0479">Metal-binding</keyword>
<feature type="compositionally biased region" description="Pro residues" evidence="18">
    <location>
        <begin position="566"/>
        <end position="578"/>
    </location>
</feature>
<dbReference type="AlphaFoldDB" id="A0AAU9E8D6"/>
<feature type="compositionally biased region" description="Pro residues" evidence="18">
    <location>
        <begin position="504"/>
        <end position="524"/>
    </location>
</feature>
<evidence type="ECO:0000256" key="18">
    <source>
        <dbReference type="SAM" id="MobiDB-lite"/>
    </source>
</evidence>
<dbReference type="RefSeq" id="WP_338605063.1">
    <property type="nucleotide sequence ID" value="NZ_AP028679.1"/>
</dbReference>
<evidence type="ECO:0000256" key="16">
    <source>
        <dbReference type="ARBA" id="ARBA00022884"/>
    </source>
</evidence>
<organism evidence="20 21">
    <name type="scientific">Desulfoferula mesophila</name>
    <dbReference type="NCBI Taxonomy" id="3058419"/>
    <lineage>
        <taxon>Bacteria</taxon>
        <taxon>Pseudomonadati</taxon>
        <taxon>Thermodesulfobacteriota</taxon>
        <taxon>Desulfarculia</taxon>
        <taxon>Desulfarculales</taxon>
        <taxon>Desulfarculaceae</taxon>
        <taxon>Desulfoferula</taxon>
    </lineage>
</organism>
<evidence type="ECO:0000313" key="20">
    <source>
        <dbReference type="EMBL" id="BEQ13403.1"/>
    </source>
</evidence>
<dbReference type="PANTHER" id="PTHR30001:SF1">
    <property type="entry name" value="RIBONUCLEASE E_G-LIKE PROTEIN, CHLOROPLASTIC"/>
    <property type="match status" value="1"/>
</dbReference>
<accession>A0AAU9E8D6</accession>
<keyword evidence="9" id="KW-0819">tRNA processing</keyword>
<keyword evidence="10" id="KW-0540">Nuclease</keyword>
<evidence type="ECO:0000256" key="11">
    <source>
        <dbReference type="ARBA" id="ARBA00022723"/>
    </source>
</evidence>
<evidence type="ECO:0000313" key="21">
    <source>
        <dbReference type="Proteomes" id="UP001366166"/>
    </source>
</evidence>
<feature type="compositionally biased region" description="Basic residues" evidence="18">
    <location>
        <begin position="540"/>
        <end position="550"/>
    </location>
</feature>
<evidence type="ECO:0000256" key="5">
    <source>
        <dbReference type="ARBA" id="ARBA00022475"/>
    </source>
</evidence>
<dbReference type="GO" id="GO:0004540">
    <property type="term" value="F:RNA nuclease activity"/>
    <property type="evidence" value="ECO:0007669"/>
    <property type="project" value="InterPro"/>
</dbReference>
<evidence type="ECO:0000256" key="13">
    <source>
        <dbReference type="ARBA" id="ARBA00022759"/>
    </source>
</evidence>
<dbReference type="CDD" id="cd04453">
    <property type="entry name" value="S1_RNase_E"/>
    <property type="match status" value="1"/>
</dbReference>
<dbReference type="Pfam" id="PF20833">
    <property type="entry name" value="RNase_E_G_Thio"/>
    <property type="match status" value="1"/>
</dbReference>
<dbReference type="InterPro" id="IPR048583">
    <property type="entry name" value="RNase_E_G_thioredoxin-like"/>
</dbReference>
<evidence type="ECO:0000256" key="8">
    <source>
        <dbReference type="ARBA" id="ARBA00022552"/>
    </source>
</evidence>
<keyword evidence="7" id="KW-0997">Cell inner membrane</keyword>
<evidence type="ECO:0000256" key="3">
    <source>
        <dbReference type="ARBA" id="ARBA00005663"/>
    </source>
</evidence>
<name>A0AAU9E8D6_9BACT</name>
<dbReference type="KEGG" id="dmp:FAK_04690"/>
<feature type="region of interest" description="Disordered" evidence="18">
    <location>
        <begin position="494"/>
        <end position="645"/>
    </location>
</feature>
<keyword evidence="14" id="KW-0378">Hydrolase</keyword>
<keyword evidence="17" id="KW-0472">Membrane</keyword>
<dbReference type="InterPro" id="IPR019307">
    <property type="entry name" value="RNA-bd_AU-1/RNase_E/G"/>
</dbReference>
<comment type="similarity">
    <text evidence="3">Belongs to the RNase E/G family. RNase G subfamily.</text>
</comment>
<dbReference type="EMBL" id="AP028679">
    <property type="protein sequence ID" value="BEQ13403.1"/>
    <property type="molecule type" value="Genomic_DNA"/>
</dbReference>
<keyword evidence="16" id="KW-0694">RNA-binding</keyword>
<feature type="domain" description="S1 motif" evidence="19">
    <location>
        <begin position="40"/>
        <end position="121"/>
    </location>
</feature>
<gene>
    <name evidence="20" type="ORF">FAK_04690</name>
</gene>
<feature type="compositionally biased region" description="Low complexity" evidence="18">
    <location>
        <begin position="579"/>
        <end position="588"/>
    </location>
</feature>
<evidence type="ECO:0000256" key="10">
    <source>
        <dbReference type="ARBA" id="ARBA00022722"/>
    </source>
</evidence>
<dbReference type="Pfam" id="PF10150">
    <property type="entry name" value="RNase_E_G"/>
    <property type="match status" value="1"/>
</dbReference>
<dbReference type="GO" id="GO:0046872">
    <property type="term" value="F:metal ion binding"/>
    <property type="evidence" value="ECO:0007669"/>
    <property type="project" value="UniProtKB-KW"/>
</dbReference>
<evidence type="ECO:0000256" key="6">
    <source>
        <dbReference type="ARBA" id="ARBA00022490"/>
    </source>
</evidence>
<dbReference type="SUPFAM" id="SSF50249">
    <property type="entry name" value="Nucleic acid-binding proteins"/>
    <property type="match status" value="1"/>
</dbReference>
<evidence type="ECO:0000256" key="7">
    <source>
        <dbReference type="ARBA" id="ARBA00022519"/>
    </source>
</evidence>
<evidence type="ECO:0000256" key="1">
    <source>
        <dbReference type="ARBA" id="ARBA00001946"/>
    </source>
</evidence>
<evidence type="ECO:0000256" key="4">
    <source>
        <dbReference type="ARBA" id="ARBA00017719"/>
    </source>
</evidence>
<proteinExistence type="inferred from homology"/>
<evidence type="ECO:0000259" key="19">
    <source>
        <dbReference type="PROSITE" id="PS50126"/>
    </source>
</evidence>
<keyword evidence="6" id="KW-0963">Cytoplasm</keyword>
<keyword evidence="5" id="KW-1003">Cell membrane</keyword>
<dbReference type="GO" id="GO:0006364">
    <property type="term" value="P:rRNA processing"/>
    <property type="evidence" value="ECO:0007669"/>
    <property type="project" value="UniProtKB-KW"/>
</dbReference>
<dbReference type="GO" id="GO:0008033">
    <property type="term" value="P:tRNA processing"/>
    <property type="evidence" value="ECO:0007669"/>
    <property type="project" value="UniProtKB-KW"/>
</dbReference>
<keyword evidence="21" id="KW-1185">Reference proteome</keyword>
<evidence type="ECO:0000256" key="12">
    <source>
        <dbReference type="ARBA" id="ARBA00022730"/>
    </source>
</evidence>
<comment type="subcellular location">
    <subcellularLocation>
        <location evidence="2">Cytoplasm</location>
    </subcellularLocation>
</comment>
<dbReference type="Gene3D" id="3.40.1260.20">
    <property type="entry name" value="Ribonuclease E, catalytic domain"/>
    <property type="match status" value="1"/>
</dbReference>
<dbReference type="InterPro" id="IPR003029">
    <property type="entry name" value="S1_domain"/>
</dbReference>
<dbReference type="InterPro" id="IPR012340">
    <property type="entry name" value="NA-bd_OB-fold"/>
</dbReference>
<dbReference type="Proteomes" id="UP001366166">
    <property type="component" value="Chromosome"/>
</dbReference>
<evidence type="ECO:0000256" key="15">
    <source>
        <dbReference type="ARBA" id="ARBA00022842"/>
    </source>
</evidence>
<evidence type="ECO:0000256" key="9">
    <source>
        <dbReference type="ARBA" id="ARBA00022694"/>
    </source>
</evidence>
<dbReference type="InterPro" id="IPR004659">
    <property type="entry name" value="RNase_E/G"/>
</dbReference>
<dbReference type="PANTHER" id="PTHR30001">
    <property type="entry name" value="RIBONUCLEASE"/>
    <property type="match status" value="1"/>
</dbReference>
<evidence type="ECO:0000256" key="17">
    <source>
        <dbReference type="ARBA" id="ARBA00023136"/>
    </source>
</evidence>
<keyword evidence="15" id="KW-0460">Magnesium</keyword>
<sequence>MSRKMLINATGVEELRVAVVEEGRLEAFYVETAAQAQTRGNIYKGVVANVEPSLQAAFIDYGRAKHGFLQISDLRNDLWGEHQTPAKGLPPLQDVLKKGRQLLVQVVKEETGNKGAALTTHLSIPGQYLVVTPGHSHVGVSRQIADDKERSRIKEVLDSLERPEGLGVIARTAAEGRSKRDITTNLKQLIRLWEDIEKRGKEAKPRTLIHKEEELAVRTVRDLFTSDLGEILVDDPVVFQRVSTFVGTVNPRRKKIVKLYQQQRPIFAKYALEEQISSVYQPAVRLPSGGGIVISPTEALVAVDVNSGKTAGGRQLEDTALAVNLEAAAEIARQLRLRDLGGLIVIDFIDMRDRSNQRKVRKALGDALKGDKAKTTVGHISRFGLLEMSRQRIRPAIDFGATRTCPVCQGRGLLLTSEALGRKVLRDLELKLRGYGGKGLKVRLAPETAHHLQNVKRVELARLESVSGVCLELVADHSVDLDDCKTEACGEPWAVTPVPKEPEPVAPPPAAAPPKPVAPAPAKPAPAEEGRAEAAPAKPAARKRRRSRKKPAPEAKADAGEASQAPAPPVSPPEPAPQAAPQSAEPAANGQTPPEETAPAAKKRRRRRPSGAQRRARAKAKAREESQNGAAPDAGNQGADAAAEG</sequence>
<dbReference type="GO" id="GO:0004519">
    <property type="term" value="F:endonuclease activity"/>
    <property type="evidence" value="ECO:0007669"/>
    <property type="project" value="UniProtKB-KW"/>
</dbReference>
<keyword evidence="12" id="KW-0699">rRNA-binding</keyword>
<dbReference type="PROSITE" id="PS50126">
    <property type="entry name" value="S1"/>
    <property type="match status" value="1"/>
</dbReference>
<evidence type="ECO:0000256" key="14">
    <source>
        <dbReference type="ARBA" id="ARBA00022801"/>
    </source>
</evidence>